<accession>I3UFE7</accession>
<sequence>MAESKLVNAELTFDRDGLIEQIDIYKRLKQNGYLESAQKELESIERLLALVQQSHPTEFEALKARLAV</sequence>
<evidence type="ECO:0000313" key="1">
    <source>
        <dbReference type="EMBL" id="AFK63735.1"/>
    </source>
</evidence>
<reference evidence="2" key="2">
    <citation type="journal article" date="2013" name="PLoS ONE">
        <title>Genome implosion elicits host-confinement in Alcaligenaceae: evidence from the comparative genomics of Tetrathiobacter kashmirensis, a pathogen in the making.</title>
        <authorList>
            <person name="Ghosh W."/>
            <person name="Alam M."/>
            <person name="Roy C."/>
            <person name="Pyne P."/>
            <person name="George A."/>
            <person name="Chakraborty R."/>
            <person name="Majumder S."/>
            <person name="Agarwal A."/>
            <person name="Chakraborty S."/>
            <person name="Majumdar S."/>
            <person name="Gupta S.K."/>
        </authorList>
    </citation>
    <scope>NUCLEOTIDE SEQUENCE [LARGE SCALE GENOMIC DNA]</scope>
    <source>
        <strain evidence="2">WT001</strain>
    </source>
</reference>
<keyword evidence="2" id="KW-1185">Reference proteome</keyword>
<organism evidence="1 2">
    <name type="scientific">Advenella kashmirensis (strain DSM 17095 / LMG 22695 / WT001)</name>
    <name type="common">Tetrathiobacter kashmirensis</name>
    <dbReference type="NCBI Taxonomy" id="1036672"/>
    <lineage>
        <taxon>Bacteria</taxon>
        <taxon>Pseudomonadati</taxon>
        <taxon>Pseudomonadota</taxon>
        <taxon>Betaproteobacteria</taxon>
        <taxon>Burkholderiales</taxon>
        <taxon>Alcaligenaceae</taxon>
    </lineage>
</organism>
<dbReference type="HOGENOM" id="CLU_206293_0_0_4"/>
<dbReference type="EMBL" id="CP003555">
    <property type="protein sequence ID" value="AFK63735.1"/>
    <property type="molecule type" value="Genomic_DNA"/>
</dbReference>
<dbReference type="KEGG" id="aka:TKWG_19705"/>
<name>I3UFE7_ADVKW</name>
<evidence type="ECO:0000313" key="2">
    <source>
        <dbReference type="Proteomes" id="UP000005267"/>
    </source>
</evidence>
<dbReference type="Proteomes" id="UP000005267">
    <property type="component" value="Chromosome"/>
</dbReference>
<dbReference type="AlphaFoldDB" id="I3UFE7"/>
<proteinExistence type="predicted"/>
<protein>
    <submittedName>
        <fullName evidence="1">Uncharacterized protein</fullName>
    </submittedName>
</protein>
<reference evidence="1 2" key="1">
    <citation type="journal article" date="2011" name="J. Bacteriol.">
        <title>Whole-genome shotgun sequencing of the sulfur-oxidizing chemoautotroph Tetrathiobacter kashmirensis.</title>
        <authorList>
            <person name="Ghosh W."/>
            <person name="George A."/>
            <person name="Agarwal A."/>
            <person name="Raj P."/>
            <person name="Alam M."/>
            <person name="Pyne P."/>
            <person name="Das Gupta S.K."/>
        </authorList>
    </citation>
    <scope>NUCLEOTIDE SEQUENCE [LARGE SCALE GENOMIC DNA]</scope>
    <source>
        <strain evidence="1 2">WT001</strain>
    </source>
</reference>
<gene>
    <name evidence="1" type="ordered locus">TKWG_19705</name>
</gene>